<dbReference type="Proteomes" id="UP000633814">
    <property type="component" value="Unassembled WGS sequence"/>
</dbReference>
<dbReference type="RefSeq" id="WP_226752223.1">
    <property type="nucleotide sequence ID" value="NZ_JAEINI020000015.1"/>
</dbReference>
<dbReference type="InterPro" id="IPR016181">
    <property type="entry name" value="Acyl_CoA_acyltransferase"/>
</dbReference>
<dbReference type="EMBL" id="JAEINI020000015">
    <property type="protein sequence ID" value="MCB5228161.1"/>
    <property type="molecule type" value="Genomic_DNA"/>
</dbReference>
<dbReference type="InterPro" id="IPR007434">
    <property type="entry name" value="FemAB-like"/>
</dbReference>
<accession>A0ABS8C790</accession>
<organism evidence="1 2">
    <name type="scientific">Alishewanella maricola</name>
    <dbReference type="NCBI Taxonomy" id="2795740"/>
    <lineage>
        <taxon>Bacteria</taxon>
        <taxon>Pseudomonadati</taxon>
        <taxon>Pseudomonadota</taxon>
        <taxon>Gammaproteobacteria</taxon>
        <taxon>Alteromonadales</taxon>
        <taxon>Alteromonadaceae</taxon>
        <taxon>Alishewanella</taxon>
    </lineage>
</organism>
<gene>
    <name evidence="1" type="ORF">JAO78_015230</name>
</gene>
<keyword evidence="2" id="KW-1185">Reference proteome</keyword>
<evidence type="ECO:0000313" key="2">
    <source>
        <dbReference type="Proteomes" id="UP000633814"/>
    </source>
</evidence>
<dbReference type="SUPFAM" id="SSF55729">
    <property type="entry name" value="Acyl-CoA N-acyltransferases (Nat)"/>
    <property type="match status" value="1"/>
</dbReference>
<dbReference type="PANTHER" id="PTHR47017:SF1">
    <property type="entry name" value="ACYL-COA"/>
    <property type="match status" value="1"/>
</dbReference>
<dbReference type="Pfam" id="PF04339">
    <property type="entry name" value="FemAB_like"/>
    <property type="match status" value="1"/>
</dbReference>
<sequence length="390" mass="44785">MQFRWLTSLNSIPAGAWDALFEPTELFAKHAFLLALEKGGSVDGNSGWFSRHASLWQDDQLIAVIPGYLKTHSYGEYLFDWPMVRAYEHYQLPYYPKWVSAIPFTPVTGSRLAVLPCLDWQSIASLLIQTVLADIAQQGWHSAHWFYCHLPLQQLLLGQQCLPRHEVQFLWQNQQYADFSDFLAALSSRKRKQIRQERKKTQQLPLQFKTLQGIDITPAQWQSVIACYQQTYQERSGHNGYISAESWWQLLSSMRAQIVVFAAFTQDEPAQLVAAALCFQLGDTLYGRYWGALADYALLHFECCYYQGIQYCIEHGLRYFDGGAQGEQKLRRGFSPVLRYGACWYRPNILSSAIEQYCQKEQQHCQHMLAAASELLPYSQANSLAAFSGK</sequence>
<evidence type="ECO:0000313" key="1">
    <source>
        <dbReference type="EMBL" id="MCB5228161.1"/>
    </source>
</evidence>
<dbReference type="PANTHER" id="PTHR47017">
    <property type="entry name" value="ACYL-COA"/>
    <property type="match status" value="1"/>
</dbReference>
<protein>
    <submittedName>
        <fullName evidence="1">GNAT family N-acetyltransferase</fullName>
    </submittedName>
</protein>
<proteinExistence type="predicted"/>
<comment type="caution">
    <text evidence="1">The sequence shown here is derived from an EMBL/GenBank/DDBJ whole genome shotgun (WGS) entry which is preliminary data.</text>
</comment>
<name>A0ABS8C790_9ALTE</name>
<dbReference type="Gene3D" id="3.40.630.30">
    <property type="match status" value="1"/>
</dbReference>
<reference evidence="1 2" key="1">
    <citation type="submission" date="2021-10" db="EMBL/GenBank/DDBJ databases">
        <title>Alishewanella koreense sp. nov. isolated from seawater of southwestern coast in South Korea and the proposal for the reclassification of Rheinheimera perlucida and Rheinheimera tuosuensis as Arsukibacterium perlucida and Arsukibacterium tuosuensis.</title>
        <authorList>
            <person name="Kim K.H."/>
            <person name="Ruan W."/>
            <person name="Kim K.R."/>
            <person name="Baek J.H."/>
            <person name="Jeon C.O."/>
        </authorList>
    </citation>
    <scope>NUCLEOTIDE SEQUENCE [LARGE SCALE GENOMIC DNA]</scope>
    <source>
        <strain evidence="1 2">16-MA</strain>
    </source>
</reference>